<accession>A0A9P7KIN3</accession>
<evidence type="ECO:0000313" key="3">
    <source>
        <dbReference type="EMBL" id="KAG5649920.1"/>
    </source>
</evidence>
<reference evidence="3" key="2">
    <citation type="submission" date="2021-10" db="EMBL/GenBank/DDBJ databases">
        <title>Phylogenomics reveals ancestral predisposition of the termite-cultivated fungus Termitomyces towards a domesticated lifestyle.</title>
        <authorList>
            <person name="Auxier B."/>
            <person name="Grum-Grzhimaylo A."/>
            <person name="Cardenas M.E."/>
            <person name="Lodge J.D."/>
            <person name="Laessoe T."/>
            <person name="Pedersen O."/>
            <person name="Smith M.E."/>
            <person name="Kuyper T.W."/>
            <person name="Franco-Molano E.A."/>
            <person name="Baroni T.J."/>
            <person name="Aanen D.K."/>
        </authorList>
    </citation>
    <scope>NUCLEOTIDE SEQUENCE</scope>
    <source>
        <strain evidence="3">D49</strain>
    </source>
</reference>
<reference evidence="3" key="1">
    <citation type="submission" date="2021-02" db="EMBL/GenBank/DDBJ databases">
        <authorList>
            <person name="Nieuwenhuis M."/>
            <person name="Van De Peppel L.J.J."/>
        </authorList>
    </citation>
    <scope>NUCLEOTIDE SEQUENCE</scope>
    <source>
        <strain evidence="3">D49</strain>
    </source>
</reference>
<feature type="region of interest" description="Disordered" evidence="2">
    <location>
        <begin position="106"/>
        <end position="140"/>
    </location>
</feature>
<keyword evidence="1" id="KW-0175">Coiled coil</keyword>
<dbReference type="AlphaFoldDB" id="A0A9P7KIN3"/>
<organism evidence="3 4">
    <name type="scientific">Sphagnurus paluster</name>
    <dbReference type="NCBI Taxonomy" id="117069"/>
    <lineage>
        <taxon>Eukaryota</taxon>
        <taxon>Fungi</taxon>
        <taxon>Dikarya</taxon>
        <taxon>Basidiomycota</taxon>
        <taxon>Agaricomycotina</taxon>
        <taxon>Agaricomycetes</taxon>
        <taxon>Agaricomycetidae</taxon>
        <taxon>Agaricales</taxon>
        <taxon>Tricholomatineae</taxon>
        <taxon>Lyophyllaceae</taxon>
        <taxon>Sphagnurus</taxon>
    </lineage>
</organism>
<sequence length="224" mass="24517">MSVHRLLPGDVGAHAHGPSLMVASTSDRPPVLPTALLPIATVSNAPYVPVPLSSIQFSLKALSVPASVLKEIARGTDSQTVDGYMYLYNIRFKFIKGNHISILDTEHGDYDPSNEDGHSEDGSIENDGTESRGRGNADTAILGDGEARRKRNFQADLKEAQRLLSAITNQAIQLLRDNPDEFADIQQLLDEAEEQGPSEYYGTRRTWLSYKALVGTKIPDELLD</sequence>
<feature type="compositionally biased region" description="Basic and acidic residues" evidence="2">
    <location>
        <begin position="106"/>
        <end position="121"/>
    </location>
</feature>
<protein>
    <submittedName>
        <fullName evidence="3">Uncharacterized protein</fullName>
    </submittedName>
</protein>
<evidence type="ECO:0000256" key="1">
    <source>
        <dbReference type="SAM" id="Coils"/>
    </source>
</evidence>
<feature type="coiled-coil region" evidence="1">
    <location>
        <begin position="150"/>
        <end position="177"/>
    </location>
</feature>
<dbReference type="EMBL" id="JABCKI010000637">
    <property type="protein sequence ID" value="KAG5649920.1"/>
    <property type="molecule type" value="Genomic_DNA"/>
</dbReference>
<evidence type="ECO:0000256" key="2">
    <source>
        <dbReference type="SAM" id="MobiDB-lite"/>
    </source>
</evidence>
<name>A0A9P7KIN3_9AGAR</name>
<gene>
    <name evidence="3" type="ORF">H0H81_001482</name>
</gene>
<evidence type="ECO:0000313" key="4">
    <source>
        <dbReference type="Proteomes" id="UP000717328"/>
    </source>
</evidence>
<dbReference type="Proteomes" id="UP000717328">
    <property type="component" value="Unassembled WGS sequence"/>
</dbReference>
<proteinExistence type="predicted"/>
<comment type="caution">
    <text evidence="3">The sequence shown here is derived from an EMBL/GenBank/DDBJ whole genome shotgun (WGS) entry which is preliminary data.</text>
</comment>
<keyword evidence="4" id="KW-1185">Reference proteome</keyword>